<sequence>MLTRFTGALPRLQAVLCGLGFLTTFALAPAALAHSGHDHGAPPPTAVATSNPRIAVQSDAYELVGILRGERLGLYLDRFGTNEPVADARITVTVGGQDVEAEKASDGAYAVTSADFTGEGPLELVFAVSAPAGDDLLIGTLVLPVRPAAAAASLPADTTTALALRVAPGLRVGGIEVGQPYTVAGVIGLGFVLGLAARSRSRMVPVTSLALIAVLATTAYAFSHEGEDHGAGDVKAALPAGDTPRRLPDGTVFVPKPSQRLLDVRTSIATPEEAQRAITLVGRVIADPNRSGLVQSINGGRMAAPEGGLPRLGQTVRKGDVLALVEQAVGQADRTTLSERVGEIEQEIAVAETKLKRVRQLAERNVAPPSQVVDAEIELEGLRRRREIVRQTRIEPEVLRAPIDGTIAAVRVVAGQVVGSEDIVFQIVDPKGLWVEALVYGDVNPAKVTGASAMANDGTPLTLAFQGFSKALQQQATVVQFAVDNPPANLSVGQPLTVVARSGVSVTGIVLPRDAVVRSGNGEAVVWRHTDPERFEARPVRTEPFDAHRLVIRGGLAGGERIVIRGSELVNQIR</sequence>
<keyword evidence="4" id="KW-0812">Transmembrane</keyword>
<feature type="chain" id="PRO_5046776937" evidence="5">
    <location>
        <begin position="34"/>
        <end position="574"/>
    </location>
</feature>
<gene>
    <name evidence="6" type="ORF">JAO75_15645</name>
</gene>
<reference evidence="7" key="1">
    <citation type="submission" date="2020-12" db="EMBL/GenBank/DDBJ databases">
        <title>Hymenobacter sp.</title>
        <authorList>
            <person name="Kim M.K."/>
        </authorList>
    </citation>
    <scope>NUCLEOTIDE SEQUENCE [LARGE SCALE GENOMIC DNA]</scope>
    <source>
        <strain evidence="7">BT325</strain>
    </source>
</reference>
<dbReference type="EMBL" id="JAELXT010000017">
    <property type="protein sequence ID" value="MBJ6126842.1"/>
    <property type="molecule type" value="Genomic_DNA"/>
</dbReference>
<dbReference type="Gene3D" id="2.40.50.100">
    <property type="match status" value="1"/>
</dbReference>
<comment type="caution">
    <text evidence="6">The sequence shown here is derived from an EMBL/GenBank/DDBJ whole genome shotgun (WGS) entry which is preliminary data.</text>
</comment>
<dbReference type="Gene3D" id="2.40.420.20">
    <property type="match status" value="1"/>
</dbReference>
<evidence type="ECO:0000313" key="6">
    <source>
        <dbReference type="EMBL" id="MBJ6126842.1"/>
    </source>
</evidence>
<dbReference type="Gene3D" id="1.10.287.470">
    <property type="entry name" value="Helix hairpin bin"/>
    <property type="match status" value="1"/>
</dbReference>
<evidence type="ECO:0000256" key="1">
    <source>
        <dbReference type="ARBA" id="ARBA00009477"/>
    </source>
</evidence>
<dbReference type="PANTHER" id="PTHR30097:SF4">
    <property type="entry name" value="SLR6042 PROTEIN"/>
    <property type="match status" value="1"/>
</dbReference>
<feature type="signal peptide" evidence="5">
    <location>
        <begin position="1"/>
        <end position="33"/>
    </location>
</feature>
<keyword evidence="3" id="KW-0175">Coiled coil</keyword>
<dbReference type="NCBIfam" id="TIGR01730">
    <property type="entry name" value="RND_mfp"/>
    <property type="match status" value="1"/>
</dbReference>
<proteinExistence type="inferred from homology"/>
<feature type="transmembrane region" description="Helical" evidence="4">
    <location>
        <begin position="180"/>
        <end position="197"/>
    </location>
</feature>
<evidence type="ECO:0000256" key="2">
    <source>
        <dbReference type="ARBA" id="ARBA00022448"/>
    </source>
</evidence>
<name>A0ABS0Y3H3_9HYPH</name>
<accession>A0ABS0Y3H3</accession>
<keyword evidence="4" id="KW-0472">Membrane</keyword>
<evidence type="ECO:0000256" key="3">
    <source>
        <dbReference type="SAM" id="Coils"/>
    </source>
</evidence>
<organism evidence="6 7">
    <name type="scientific">Microvirga splendida</name>
    <dbReference type="NCBI Taxonomy" id="2795727"/>
    <lineage>
        <taxon>Bacteria</taxon>
        <taxon>Pseudomonadati</taxon>
        <taxon>Pseudomonadota</taxon>
        <taxon>Alphaproteobacteria</taxon>
        <taxon>Hyphomicrobiales</taxon>
        <taxon>Methylobacteriaceae</taxon>
        <taxon>Microvirga</taxon>
    </lineage>
</organism>
<keyword evidence="2" id="KW-0813">Transport</keyword>
<dbReference type="PANTHER" id="PTHR30097">
    <property type="entry name" value="CATION EFFLUX SYSTEM PROTEIN CUSB"/>
    <property type="match status" value="1"/>
</dbReference>
<protein>
    <submittedName>
        <fullName evidence="6">Efflux RND transporter periplasmic adaptor subunit</fullName>
    </submittedName>
</protein>
<dbReference type="Proteomes" id="UP000620670">
    <property type="component" value="Unassembled WGS sequence"/>
</dbReference>
<keyword evidence="4" id="KW-1133">Transmembrane helix</keyword>
<dbReference type="SUPFAM" id="SSF111369">
    <property type="entry name" value="HlyD-like secretion proteins"/>
    <property type="match status" value="1"/>
</dbReference>
<feature type="coiled-coil region" evidence="3">
    <location>
        <begin position="334"/>
        <end position="392"/>
    </location>
</feature>
<dbReference type="Gene3D" id="2.40.30.170">
    <property type="match status" value="1"/>
</dbReference>
<dbReference type="RefSeq" id="WP_199050069.1">
    <property type="nucleotide sequence ID" value="NZ_JAELXT010000017.1"/>
</dbReference>
<evidence type="ECO:0000256" key="4">
    <source>
        <dbReference type="SAM" id="Phobius"/>
    </source>
</evidence>
<evidence type="ECO:0000256" key="5">
    <source>
        <dbReference type="SAM" id="SignalP"/>
    </source>
</evidence>
<dbReference type="InterPro" id="IPR051909">
    <property type="entry name" value="MFP_Cation_Efflux"/>
</dbReference>
<feature type="transmembrane region" description="Helical" evidence="4">
    <location>
        <begin position="204"/>
        <end position="222"/>
    </location>
</feature>
<keyword evidence="5" id="KW-0732">Signal</keyword>
<dbReference type="InterPro" id="IPR006143">
    <property type="entry name" value="RND_pump_MFP"/>
</dbReference>
<evidence type="ECO:0000313" key="7">
    <source>
        <dbReference type="Proteomes" id="UP000620670"/>
    </source>
</evidence>
<keyword evidence="7" id="KW-1185">Reference proteome</keyword>
<comment type="similarity">
    <text evidence="1">Belongs to the membrane fusion protein (MFP) (TC 8.A.1) family.</text>
</comment>